<evidence type="ECO:0000313" key="1">
    <source>
        <dbReference type="EMBL" id="JAE28685.1"/>
    </source>
</evidence>
<dbReference type="EMBL" id="GBRH01169211">
    <property type="protein sequence ID" value="JAE28685.1"/>
    <property type="molecule type" value="Transcribed_RNA"/>
</dbReference>
<sequence length="49" mass="5575">MPRKSVQTVSMSYSYRIVRKNGDGSKHIPCNIGSKKHMCKKVVRKVITP</sequence>
<protein>
    <submittedName>
        <fullName evidence="1">Uncharacterized protein</fullName>
    </submittedName>
</protein>
<reference evidence="1" key="1">
    <citation type="submission" date="2014-09" db="EMBL/GenBank/DDBJ databases">
        <authorList>
            <person name="Magalhaes I.L.F."/>
            <person name="Oliveira U."/>
            <person name="Santos F.R."/>
            <person name="Vidigal T.H.D.A."/>
            <person name="Brescovit A.D."/>
            <person name="Santos A.J."/>
        </authorList>
    </citation>
    <scope>NUCLEOTIDE SEQUENCE</scope>
    <source>
        <tissue evidence="1">Shoot tissue taken approximately 20 cm above the soil surface</tissue>
    </source>
</reference>
<dbReference type="AlphaFoldDB" id="A0A0A9GUK7"/>
<accession>A0A0A9GUK7</accession>
<proteinExistence type="predicted"/>
<organism evidence="1">
    <name type="scientific">Arundo donax</name>
    <name type="common">Giant reed</name>
    <name type="synonym">Donax arundinaceus</name>
    <dbReference type="NCBI Taxonomy" id="35708"/>
    <lineage>
        <taxon>Eukaryota</taxon>
        <taxon>Viridiplantae</taxon>
        <taxon>Streptophyta</taxon>
        <taxon>Embryophyta</taxon>
        <taxon>Tracheophyta</taxon>
        <taxon>Spermatophyta</taxon>
        <taxon>Magnoliopsida</taxon>
        <taxon>Liliopsida</taxon>
        <taxon>Poales</taxon>
        <taxon>Poaceae</taxon>
        <taxon>PACMAD clade</taxon>
        <taxon>Arundinoideae</taxon>
        <taxon>Arundineae</taxon>
        <taxon>Arundo</taxon>
    </lineage>
</organism>
<name>A0A0A9GUK7_ARUDO</name>
<reference evidence="1" key="2">
    <citation type="journal article" date="2015" name="Data Brief">
        <title>Shoot transcriptome of the giant reed, Arundo donax.</title>
        <authorList>
            <person name="Barrero R.A."/>
            <person name="Guerrero F.D."/>
            <person name="Moolhuijzen P."/>
            <person name="Goolsby J.A."/>
            <person name="Tidwell J."/>
            <person name="Bellgard S.E."/>
            <person name="Bellgard M.I."/>
        </authorList>
    </citation>
    <scope>NUCLEOTIDE SEQUENCE</scope>
    <source>
        <tissue evidence="1">Shoot tissue taken approximately 20 cm above the soil surface</tissue>
    </source>
</reference>